<keyword evidence="4" id="KW-0378">Hydrolase</keyword>
<dbReference type="InterPro" id="IPR000073">
    <property type="entry name" value="AB_hydrolase_1"/>
</dbReference>
<dbReference type="EMBL" id="JBHSAX010000023">
    <property type="protein sequence ID" value="MFC3965922.1"/>
    <property type="molecule type" value="Genomic_DNA"/>
</dbReference>
<evidence type="ECO:0000313" key="5">
    <source>
        <dbReference type="Proteomes" id="UP001595696"/>
    </source>
</evidence>
<comment type="caution">
    <text evidence="4">The sequence shown here is derived from an EMBL/GenBank/DDBJ whole genome shotgun (WGS) entry which is preliminary data.</text>
</comment>
<feature type="domain" description="AB hydrolase-1" evidence="3">
    <location>
        <begin position="113"/>
        <end position="211"/>
    </location>
</feature>
<organism evidence="4 5">
    <name type="scientific">Nocardia jiangsuensis</name>
    <dbReference type="NCBI Taxonomy" id="1691563"/>
    <lineage>
        <taxon>Bacteria</taxon>
        <taxon>Bacillati</taxon>
        <taxon>Actinomycetota</taxon>
        <taxon>Actinomycetes</taxon>
        <taxon>Mycobacteriales</taxon>
        <taxon>Nocardiaceae</taxon>
        <taxon>Nocardia</taxon>
    </lineage>
</organism>
<dbReference type="SUPFAM" id="SSF53474">
    <property type="entry name" value="alpha/beta-Hydrolases"/>
    <property type="match status" value="1"/>
</dbReference>
<dbReference type="GO" id="GO:0016787">
    <property type="term" value="F:hydrolase activity"/>
    <property type="evidence" value="ECO:0007669"/>
    <property type="project" value="UniProtKB-KW"/>
</dbReference>
<feature type="compositionally biased region" description="Basic and acidic residues" evidence="1">
    <location>
        <begin position="16"/>
        <end position="29"/>
    </location>
</feature>
<keyword evidence="5" id="KW-1185">Reference proteome</keyword>
<accession>A0ABV8E0J0</accession>
<dbReference type="Gene3D" id="3.40.50.1820">
    <property type="entry name" value="alpha/beta hydrolase"/>
    <property type="match status" value="1"/>
</dbReference>
<sequence>MSPIENRHPSTVSDWSDSRRRARLRETGPRRGRTSWRHPRTALLRVTALLLAGFVVFAQYWQHDVAPERDRLSRTEPALLPVATPADGLSWDTVVVDLVGLGNLNASDTAAALPALSELGVVWAVRYDQNGIDTRVIAELIVRAAQMSGLRNVILVGHSMGGVIALEVARHIHTGSDRRLLSVILDCTPLDLDSVRRESRGRGEDLVRWMGWLPGVRESRTLRTAAELYARRDRFVTHHGALPTVDWPRFGTALDEVLRQKTFSADAASNGLIEAQFLAIVASGAGNDLRALREPRPGRARPAIVLLRPLDPADDHVVLVDRTQVTLTAEAGARDGALLVVSGEIGHADPRQRPAAYDAMLTERVLPFLARYQQTARGAAALPQPR</sequence>
<proteinExistence type="predicted"/>
<keyword evidence="2" id="KW-0812">Transmembrane</keyword>
<feature type="region of interest" description="Disordered" evidence="1">
    <location>
        <begin position="1"/>
        <end position="35"/>
    </location>
</feature>
<reference evidence="5" key="1">
    <citation type="journal article" date="2019" name="Int. J. Syst. Evol. Microbiol.">
        <title>The Global Catalogue of Microorganisms (GCM) 10K type strain sequencing project: providing services to taxonomists for standard genome sequencing and annotation.</title>
        <authorList>
            <consortium name="The Broad Institute Genomics Platform"/>
            <consortium name="The Broad Institute Genome Sequencing Center for Infectious Disease"/>
            <person name="Wu L."/>
            <person name="Ma J."/>
        </authorList>
    </citation>
    <scope>NUCLEOTIDE SEQUENCE [LARGE SCALE GENOMIC DNA]</scope>
    <source>
        <strain evidence="5">CGMCC 4.7330</strain>
    </source>
</reference>
<dbReference type="Pfam" id="PF00561">
    <property type="entry name" value="Abhydrolase_1"/>
    <property type="match status" value="1"/>
</dbReference>
<feature type="transmembrane region" description="Helical" evidence="2">
    <location>
        <begin position="42"/>
        <end position="61"/>
    </location>
</feature>
<name>A0ABV8E0J0_9NOCA</name>
<gene>
    <name evidence="4" type="ORF">ACFO0B_28360</name>
</gene>
<dbReference type="RefSeq" id="WP_378616198.1">
    <property type="nucleotide sequence ID" value="NZ_JBHSAX010000023.1"/>
</dbReference>
<dbReference type="InterPro" id="IPR029058">
    <property type="entry name" value="AB_hydrolase_fold"/>
</dbReference>
<evidence type="ECO:0000256" key="2">
    <source>
        <dbReference type="SAM" id="Phobius"/>
    </source>
</evidence>
<protein>
    <submittedName>
        <fullName evidence="4">Alpha/beta fold hydrolase</fullName>
    </submittedName>
</protein>
<keyword evidence="2" id="KW-1133">Transmembrane helix</keyword>
<evidence type="ECO:0000256" key="1">
    <source>
        <dbReference type="SAM" id="MobiDB-lite"/>
    </source>
</evidence>
<dbReference type="Proteomes" id="UP001595696">
    <property type="component" value="Unassembled WGS sequence"/>
</dbReference>
<keyword evidence="2" id="KW-0472">Membrane</keyword>
<evidence type="ECO:0000313" key="4">
    <source>
        <dbReference type="EMBL" id="MFC3965922.1"/>
    </source>
</evidence>
<evidence type="ECO:0000259" key="3">
    <source>
        <dbReference type="Pfam" id="PF00561"/>
    </source>
</evidence>